<comment type="caution">
    <text evidence="2">The sequence shown here is derived from an EMBL/GenBank/DDBJ whole genome shotgun (WGS) entry which is preliminary data.</text>
</comment>
<dbReference type="Proteomes" id="UP000019254">
    <property type="component" value="Unassembled WGS sequence"/>
</dbReference>
<name>W7BPE2_9LIST</name>
<evidence type="ECO:0000256" key="1">
    <source>
        <dbReference type="SAM" id="Phobius"/>
    </source>
</evidence>
<protein>
    <submittedName>
        <fullName evidence="2">Uncharacterized protein</fullName>
    </submittedName>
</protein>
<organism evidence="2 3">
    <name type="scientific">Listeria cornellensis FSL F6-0969</name>
    <dbReference type="NCBI Taxonomy" id="1265820"/>
    <lineage>
        <taxon>Bacteria</taxon>
        <taxon>Bacillati</taxon>
        <taxon>Bacillota</taxon>
        <taxon>Bacilli</taxon>
        <taxon>Bacillales</taxon>
        <taxon>Listeriaceae</taxon>
        <taxon>Listeria</taxon>
    </lineage>
</organism>
<proteinExistence type="predicted"/>
<keyword evidence="1" id="KW-1133">Transmembrane helix</keyword>
<feature type="transmembrane region" description="Helical" evidence="1">
    <location>
        <begin position="51"/>
        <end position="72"/>
    </location>
</feature>
<dbReference type="STRING" id="1265820.PCORN_14494"/>
<dbReference type="RefSeq" id="WP_036081134.1">
    <property type="nucleotide sequence ID" value="NZ_AODE01000029.1"/>
</dbReference>
<feature type="transmembrane region" description="Helical" evidence="1">
    <location>
        <begin position="28"/>
        <end position="45"/>
    </location>
</feature>
<dbReference type="EMBL" id="AODE01000029">
    <property type="protein sequence ID" value="EUJ26730.1"/>
    <property type="molecule type" value="Genomic_DNA"/>
</dbReference>
<keyword evidence="3" id="KW-1185">Reference proteome</keyword>
<dbReference type="PATRIC" id="fig|1265820.5.peg.2862"/>
<evidence type="ECO:0000313" key="2">
    <source>
        <dbReference type="EMBL" id="EUJ26730.1"/>
    </source>
</evidence>
<accession>W7BPE2</accession>
<keyword evidence="1" id="KW-0472">Membrane</keyword>
<dbReference type="AlphaFoldDB" id="W7BPE2"/>
<dbReference type="OrthoDB" id="2366072at2"/>
<keyword evidence="1" id="KW-0812">Transmembrane</keyword>
<sequence>MLLWISVGIYVLASGYVLLFCKKYGIRIAIALSLVMLFLFDVTPFSSAISIGLSMLKLIILIGLVLLIVTYFKKRQQKKAP</sequence>
<reference evidence="2 3" key="1">
    <citation type="journal article" date="2014" name="Int. J. Syst. Evol. Microbiol.">
        <title>Listeria floridensis sp. nov., Listeria aquatica sp. nov., Listeria cornellensis sp. nov., Listeria riparia sp. nov. and Listeria grandensis sp. nov., from agricultural and natural environments.</title>
        <authorList>
            <person name="den Bakker H.C."/>
            <person name="Warchocki S."/>
            <person name="Wright E.M."/>
            <person name="Allred A.F."/>
            <person name="Ahlstrom C."/>
            <person name="Manuel C.S."/>
            <person name="Stasiewicz M.J."/>
            <person name="Burrell A."/>
            <person name="Roof S."/>
            <person name="Strawn L."/>
            <person name="Fortes E.D."/>
            <person name="Nightingale K.K."/>
            <person name="Kephart D."/>
            <person name="Wiedmann M."/>
        </authorList>
    </citation>
    <scope>NUCLEOTIDE SEQUENCE [LARGE SCALE GENOMIC DNA]</scope>
    <source>
        <strain evidence="3">FSL F6-969</strain>
    </source>
</reference>
<gene>
    <name evidence="2" type="ORF">PCORN_14494</name>
</gene>
<feature type="transmembrane region" description="Helical" evidence="1">
    <location>
        <begin position="6"/>
        <end position="21"/>
    </location>
</feature>
<evidence type="ECO:0000313" key="3">
    <source>
        <dbReference type="Proteomes" id="UP000019254"/>
    </source>
</evidence>